<evidence type="ECO:0000313" key="2">
    <source>
        <dbReference type="Proteomes" id="UP000181980"/>
    </source>
</evidence>
<name>A0A1H5J506_9ACTN</name>
<accession>A0A1H5J506</accession>
<proteinExistence type="predicted"/>
<dbReference type="RefSeq" id="WP_171906876.1">
    <property type="nucleotide sequence ID" value="NZ_FNUC01000003.1"/>
</dbReference>
<protein>
    <submittedName>
        <fullName evidence="1">Uncharacterized protein</fullName>
    </submittedName>
</protein>
<dbReference type="AlphaFoldDB" id="A0A1H5J506"/>
<dbReference type="Proteomes" id="UP000181980">
    <property type="component" value="Unassembled WGS sequence"/>
</dbReference>
<keyword evidence="2" id="KW-1185">Reference proteome</keyword>
<sequence length="50" mass="5769">MENINDHRQLHSRVERLLTRFVKARTQHGGPTFPVDLVHNADVEVAHIRG</sequence>
<dbReference type="STRING" id="561176.SAMN04488561_1442"/>
<gene>
    <name evidence="1" type="ORF">SAMN04488561_1442</name>
</gene>
<evidence type="ECO:0000313" key="1">
    <source>
        <dbReference type="EMBL" id="SEE47510.1"/>
    </source>
</evidence>
<organism evidence="1 2">
    <name type="scientific">Jiangella alba</name>
    <dbReference type="NCBI Taxonomy" id="561176"/>
    <lineage>
        <taxon>Bacteria</taxon>
        <taxon>Bacillati</taxon>
        <taxon>Actinomycetota</taxon>
        <taxon>Actinomycetes</taxon>
        <taxon>Jiangellales</taxon>
        <taxon>Jiangellaceae</taxon>
        <taxon>Jiangella</taxon>
    </lineage>
</organism>
<dbReference type="EMBL" id="FNUC01000003">
    <property type="protein sequence ID" value="SEE47510.1"/>
    <property type="molecule type" value="Genomic_DNA"/>
</dbReference>
<reference evidence="2" key="1">
    <citation type="submission" date="2016-10" db="EMBL/GenBank/DDBJ databases">
        <authorList>
            <person name="Varghese N."/>
            <person name="Submissions S."/>
        </authorList>
    </citation>
    <scope>NUCLEOTIDE SEQUENCE [LARGE SCALE GENOMIC DNA]</scope>
    <source>
        <strain evidence="2">DSM 45237</strain>
    </source>
</reference>